<dbReference type="FunFam" id="1.20.1250.20:FF:000026">
    <property type="entry name" value="MFS quinate transporter QutD"/>
    <property type="match status" value="1"/>
</dbReference>
<dbReference type="PRINTS" id="PR00171">
    <property type="entry name" value="SUGRTRNSPORT"/>
</dbReference>
<evidence type="ECO:0000256" key="6">
    <source>
        <dbReference type="ARBA" id="ARBA00023136"/>
    </source>
</evidence>
<evidence type="ECO:0000256" key="1">
    <source>
        <dbReference type="ARBA" id="ARBA00004141"/>
    </source>
</evidence>
<dbReference type="InterPro" id="IPR005828">
    <property type="entry name" value="MFS_sugar_transport-like"/>
</dbReference>
<evidence type="ECO:0000256" key="4">
    <source>
        <dbReference type="ARBA" id="ARBA00022692"/>
    </source>
</evidence>
<protein>
    <submittedName>
        <fullName evidence="11">Related to transporter (Major facilitator superfamily)</fullName>
    </submittedName>
</protein>
<dbReference type="PROSITE" id="PS00217">
    <property type="entry name" value="SUGAR_TRANSPORT_2"/>
    <property type="match status" value="1"/>
</dbReference>
<dbReference type="Pfam" id="PF00083">
    <property type="entry name" value="Sugar_tr"/>
    <property type="match status" value="1"/>
</dbReference>
<feature type="transmembrane region" description="Helical" evidence="9">
    <location>
        <begin position="191"/>
        <end position="212"/>
    </location>
</feature>
<evidence type="ECO:0000313" key="12">
    <source>
        <dbReference type="Proteomes" id="UP000178129"/>
    </source>
</evidence>
<gene>
    <name evidence="11" type="ORF">RCO7_04357</name>
</gene>
<keyword evidence="4 9" id="KW-0812">Transmembrane</keyword>
<dbReference type="NCBIfam" id="TIGR00879">
    <property type="entry name" value="SP"/>
    <property type="match status" value="1"/>
</dbReference>
<feature type="transmembrane region" description="Helical" evidence="9">
    <location>
        <begin position="333"/>
        <end position="354"/>
    </location>
</feature>
<dbReference type="PANTHER" id="PTHR48022">
    <property type="entry name" value="PLASTIDIC GLUCOSE TRANSPORTER 4"/>
    <property type="match status" value="1"/>
</dbReference>
<dbReference type="SUPFAM" id="SSF103473">
    <property type="entry name" value="MFS general substrate transporter"/>
    <property type="match status" value="1"/>
</dbReference>
<dbReference type="InParanoid" id="A0A1E1L800"/>
<keyword evidence="12" id="KW-1185">Reference proteome</keyword>
<sequence>MSAEGNINPSTEADTDRPDGGSEAVINTSNAESDNDQDQPQTRNEDQQVPGGPSVKCVVFCALLSAIGGMILGYNQGINAVTLVLPQFLEQFPEVPRETTVYKGLLPTMVIFGALFGAMNQGWIADKISRRKSIVWAAGIFMAGSAIQTASLNHKMLISGRVFGGLGIGMLSMVAPLYISEISPPKIRGLLLVLQEFSIVVGIISSTSITYGTKNKPGNPSWQIPFGLQLIPGLVLGLGAFFIPYSPRWLAAKGRDEEALEALARLNKLPEDDPDVRKEWLEILVEVAFQKEVLENRSSDVVAPRTTWEKLKLKLRICPWTNLFRSACRKRTWVAFGLMFLQQFAGTNALIYYAPTFFENLGVDNRMQLLLPTFLQLTQLGGVATSLWTVDHFGRKPVLLGGSSGMLISHIVIAILIRKNSANWPSHSKASVAGVVFLFAYMFLFGASWGPIPWAMPAEIFPSPLRAKGVAFSTFSHWLCNLAIGFLTPLLIQKTGYGVHVFFAVWCLLSIPWTTVFVKETRGETLETMDELFQDRGTATCVEMKNQIRNRIQAKFGQGYELDDLTNPVD</sequence>
<feature type="transmembrane region" description="Helical" evidence="9">
    <location>
        <begin position="397"/>
        <end position="418"/>
    </location>
</feature>
<evidence type="ECO:0000256" key="2">
    <source>
        <dbReference type="ARBA" id="ARBA00010992"/>
    </source>
</evidence>
<feature type="compositionally biased region" description="Polar residues" evidence="8">
    <location>
        <begin position="1"/>
        <end position="12"/>
    </location>
</feature>
<keyword evidence="3 7" id="KW-0813">Transport</keyword>
<evidence type="ECO:0000259" key="10">
    <source>
        <dbReference type="PROSITE" id="PS50850"/>
    </source>
</evidence>
<feature type="transmembrane region" description="Helical" evidence="9">
    <location>
        <begin position="158"/>
        <end position="179"/>
    </location>
</feature>
<dbReference type="Proteomes" id="UP000178129">
    <property type="component" value="Unassembled WGS sequence"/>
</dbReference>
<feature type="transmembrane region" description="Helical" evidence="9">
    <location>
        <begin position="57"/>
        <end position="85"/>
    </location>
</feature>
<feature type="transmembrane region" description="Helical" evidence="9">
    <location>
        <begin position="105"/>
        <end position="125"/>
    </location>
</feature>
<keyword evidence="6 9" id="KW-0472">Membrane</keyword>
<dbReference type="EMBL" id="FJUW01000039">
    <property type="protein sequence ID" value="CZT06647.1"/>
    <property type="molecule type" value="Genomic_DNA"/>
</dbReference>
<feature type="transmembrane region" description="Helical" evidence="9">
    <location>
        <begin position="430"/>
        <end position="449"/>
    </location>
</feature>
<evidence type="ECO:0000313" key="11">
    <source>
        <dbReference type="EMBL" id="CZT06647.1"/>
    </source>
</evidence>
<comment type="subcellular location">
    <subcellularLocation>
        <location evidence="1">Membrane</location>
        <topology evidence="1">Multi-pass membrane protein</topology>
    </subcellularLocation>
</comment>
<proteinExistence type="inferred from homology"/>
<dbReference type="InterPro" id="IPR050360">
    <property type="entry name" value="MFS_Sugar_Transporters"/>
</dbReference>
<feature type="transmembrane region" description="Helical" evidence="9">
    <location>
        <begin position="134"/>
        <end position="152"/>
    </location>
</feature>
<comment type="caution">
    <text evidence="11">The sequence shown here is derived from an EMBL/GenBank/DDBJ whole genome shotgun (WGS) entry which is preliminary data.</text>
</comment>
<dbReference type="AlphaFoldDB" id="A0A1E1L800"/>
<dbReference type="GO" id="GO:0005351">
    <property type="term" value="F:carbohydrate:proton symporter activity"/>
    <property type="evidence" value="ECO:0007669"/>
    <property type="project" value="TreeGrafter"/>
</dbReference>
<dbReference type="PANTHER" id="PTHR48022:SF14">
    <property type="entry name" value="MAJOR FACILITATOR SUPERFAMILY (MFS) PROFILE DOMAIN-CONTAINING PROTEIN-RELATED"/>
    <property type="match status" value="1"/>
</dbReference>
<evidence type="ECO:0000256" key="3">
    <source>
        <dbReference type="ARBA" id="ARBA00022448"/>
    </source>
</evidence>
<feature type="compositionally biased region" description="Polar residues" evidence="8">
    <location>
        <begin position="25"/>
        <end position="42"/>
    </location>
</feature>
<dbReference type="InterPro" id="IPR005829">
    <property type="entry name" value="Sugar_transporter_CS"/>
</dbReference>
<dbReference type="Gene3D" id="1.20.1250.20">
    <property type="entry name" value="MFS general substrate transporter like domains"/>
    <property type="match status" value="1"/>
</dbReference>
<evidence type="ECO:0000256" key="9">
    <source>
        <dbReference type="SAM" id="Phobius"/>
    </source>
</evidence>
<feature type="transmembrane region" description="Helical" evidence="9">
    <location>
        <begin position="224"/>
        <end position="245"/>
    </location>
</feature>
<dbReference type="InterPro" id="IPR020846">
    <property type="entry name" value="MFS_dom"/>
</dbReference>
<evidence type="ECO:0000256" key="5">
    <source>
        <dbReference type="ARBA" id="ARBA00022989"/>
    </source>
</evidence>
<feature type="transmembrane region" description="Helical" evidence="9">
    <location>
        <begin position="498"/>
        <end position="518"/>
    </location>
</feature>
<reference evidence="12" key="1">
    <citation type="submission" date="2016-03" db="EMBL/GenBank/DDBJ databases">
        <authorList>
            <person name="Ploux O."/>
        </authorList>
    </citation>
    <scope>NUCLEOTIDE SEQUENCE [LARGE SCALE GENOMIC DNA]</scope>
    <source>
        <strain evidence="12">UK7</strain>
    </source>
</reference>
<dbReference type="PROSITE" id="PS50850">
    <property type="entry name" value="MFS"/>
    <property type="match status" value="1"/>
</dbReference>
<dbReference type="InterPro" id="IPR036259">
    <property type="entry name" value="MFS_trans_sf"/>
</dbReference>
<dbReference type="GO" id="GO:0016020">
    <property type="term" value="C:membrane"/>
    <property type="evidence" value="ECO:0007669"/>
    <property type="project" value="UniProtKB-SubCell"/>
</dbReference>
<evidence type="ECO:0000256" key="8">
    <source>
        <dbReference type="SAM" id="MobiDB-lite"/>
    </source>
</evidence>
<dbReference type="InterPro" id="IPR003663">
    <property type="entry name" value="Sugar/inositol_transpt"/>
</dbReference>
<dbReference type="PROSITE" id="PS00216">
    <property type="entry name" value="SUGAR_TRANSPORT_1"/>
    <property type="match status" value="1"/>
</dbReference>
<evidence type="ECO:0000256" key="7">
    <source>
        <dbReference type="RuleBase" id="RU003346"/>
    </source>
</evidence>
<name>A0A1E1L800_9HELO</name>
<feature type="region of interest" description="Disordered" evidence="8">
    <location>
        <begin position="1"/>
        <end position="50"/>
    </location>
</feature>
<accession>A0A1E1L800</accession>
<feature type="domain" description="Major facilitator superfamily (MFS) profile" evidence="10">
    <location>
        <begin position="61"/>
        <end position="522"/>
    </location>
</feature>
<organism evidence="11 12">
    <name type="scientific">Rhynchosporium graminicola</name>
    <dbReference type="NCBI Taxonomy" id="2792576"/>
    <lineage>
        <taxon>Eukaryota</taxon>
        <taxon>Fungi</taxon>
        <taxon>Dikarya</taxon>
        <taxon>Ascomycota</taxon>
        <taxon>Pezizomycotina</taxon>
        <taxon>Leotiomycetes</taxon>
        <taxon>Helotiales</taxon>
        <taxon>Ploettnerulaceae</taxon>
        <taxon>Rhynchosporium</taxon>
    </lineage>
</organism>
<keyword evidence="5 9" id="KW-1133">Transmembrane helix</keyword>
<comment type="similarity">
    <text evidence="2 7">Belongs to the major facilitator superfamily. Sugar transporter (TC 2.A.1.1) family.</text>
</comment>